<evidence type="ECO:0000256" key="1">
    <source>
        <dbReference type="SAM" id="Phobius"/>
    </source>
</evidence>
<keyword evidence="1" id="KW-0812">Transmembrane</keyword>
<dbReference type="SUPFAM" id="SSF49879">
    <property type="entry name" value="SMAD/FHA domain"/>
    <property type="match status" value="1"/>
</dbReference>
<name>A0ABR7G2N4_9FIRM</name>
<dbReference type="Gene3D" id="2.60.200.20">
    <property type="match status" value="1"/>
</dbReference>
<keyword evidence="1" id="KW-1133">Transmembrane helix</keyword>
<feature type="transmembrane region" description="Helical" evidence="1">
    <location>
        <begin position="265"/>
        <end position="285"/>
    </location>
</feature>
<protein>
    <submittedName>
        <fullName evidence="3">FHA domain-containing protein</fullName>
    </submittedName>
</protein>
<dbReference type="Pfam" id="PF00498">
    <property type="entry name" value="FHA"/>
    <property type="match status" value="1"/>
</dbReference>
<gene>
    <name evidence="3" type="ORF">H8S01_12135</name>
</gene>
<dbReference type="EMBL" id="JACOPD010000010">
    <property type="protein sequence ID" value="MBC5681702.1"/>
    <property type="molecule type" value="Genomic_DNA"/>
</dbReference>
<dbReference type="InterPro" id="IPR008984">
    <property type="entry name" value="SMAD_FHA_dom_sf"/>
</dbReference>
<dbReference type="InterPro" id="IPR045962">
    <property type="entry name" value="DUF6382"/>
</dbReference>
<evidence type="ECO:0000313" key="3">
    <source>
        <dbReference type="EMBL" id="MBC5681702.1"/>
    </source>
</evidence>
<reference evidence="3 4" key="1">
    <citation type="submission" date="2020-08" db="EMBL/GenBank/DDBJ databases">
        <title>Genome public.</title>
        <authorList>
            <person name="Liu C."/>
            <person name="Sun Q."/>
        </authorList>
    </citation>
    <scope>NUCLEOTIDE SEQUENCE [LARGE SCALE GENOMIC DNA]</scope>
    <source>
        <strain evidence="3 4">NSJ-43</strain>
    </source>
</reference>
<keyword evidence="1" id="KW-0472">Membrane</keyword>
<comment type="caution">
    <text evidence="3">The sequence shown here is derived from an EMBL/GenBank/DDBJ whole genome shotgun (WGS) entry which is preliminary data.</text>
</comment>
<dbReference type="InterPro" id="IPR000253">
    <property type="entry name" value="FHA_dom"/>
</dbReference>
<dbReference type="CDD" id="cd00060">
    <property type="entry name" value="FHA"/>
    <property type="match status" value="1"/>
</dbReference>
<sequence length="451" mass="52250">MKYEQENNRTYAVIENEYETQDCEYEQKMLQKNTIAGLLKMQTRRINNKIMFFYDVTSRQTLDKIFSYKNLGWHDFVNVINGIENMARSVDDYMLGIDSVIISPETIFYDAAGTNIEFIYFPGTNKEFIGGKAEKQIKNLFDYMLEKFDHNDKDHLMDVYEIYQKIVQNNYKICEMTALIDSLSASENFKNTGTIMDFEEYGDTDVSGSEPQRVVIDDVVPEVIEEEEEVKNTNIIKMIKVIKLICVVLVGYFIVRVMFPSLMPLKINTNIAFVAAVAGIVVYIFSDKVPDKLLTHFVKKEYIQKYETQINYQPENDSNINNDVIEKENSHTQEYEHTMLLSDYMESIKKKEPEINLIYTGDEDMENISVDKLPCVVGSMEGRCNKVIHNRLVSHIHMCIVKINDDFYIEDMNSTNGTSVNGRRIATNQRCVIKNGDDIYIAALPYKVEIT</sequence>
<dbReference type="PROSITE" id="PS50006">
    <property type="entry name" value="FHA_DOMAIN"/>
    <property type="match status" value="1"/>
</dbReference>
<dbReference type="SMART" id="SM00240">
    <property type="entry name" value="FHA"/>
    <property type="match status" value="1"/>
</dbReference>
<proteinExistence type="predicted"/>
<dbReference type="Proteomes" id="UP000628463">
    <property type="component" value="Unassembled WGS sequence"/>
</dbReference>
<keyword evidence="4" id="KW-1185">Reference proteome</keyword>
<evidence type="ECO:0000313" key="4">
    <source>
        <dbReference type="Proteomes" id="UP000628463"/>
    </source>
</evidence>
<dbReference type="RefSeq" id="WP_186837342.1">
    <property type="nucleotide sequence ID" value="NZ_JACOPD010000010.1"/>
</dbReference>
<evidence type="ECO:0000259" key="2">
    <source>
        <dbReference type="PROSITE" id="PS50006"/>
    </source>
</evidence>
<dbReference type="Pfam" id="PF19909">
    <property type="entry name" value="DUF6382"/>
    <property type="match status" value="1"/>
</dbReference>
<feature type="domain" description="FHA" evidence="2">
    <location>
        <begin position="375"/>
        <end position="425"/>
    </location>
</feature>
<organism evidence="3 4">
    <name type="scientific">Lachnospira hominis</name>
    <name type="common">ex Liu et al. 2021</name>
    <dbReference type="NCBI Taxonomy" id="2763051"/>
    <lineage>
        <taxon>Bacteria</taxon>
        <taxon>Bacillati</taxon>
        <taxon>Bacillota</taxon>
        <taxon>Clostridia</taxon>
        <taxon>Lachnospirales</taxon>
        <taxon>Lachnospiraceae</taxon>
        <taxon>Lachnospira</taxon>
    </lineage>
</organism>
<feature type="transmembrane region" description="Helical" evidence="1">
    <location>
        <begin position="241"/>
        <end position="259"/>
    </location>
</feature>
<accession>A0ABR7G2N4</accession>